<dbReference type="Gene3D" id="3.30.160.250">
    <property type="match status" value="1"/>
</dbReference>
<organism evidence="1 2">
    <name type="scientific">Candidatus Vogelbacteria bacterium RIFOXYD1_FULL_51_18</name>
    <dbReference type="NCBI Taxonomy" id="1802440"/>
    <lineage>
        <taxon>Bacteria</taxon>
        <taxon>Candidatus Vogeliibacteriota</taxon>
    </lineage>
</organism>
<dbReference type="InterPro" id="IPR035069">
    <property type="entry name" value="TTHA1013/TTHA0281-like"/>
</dbReference>
<sequence>MRKARKYTAVYRRSGRWIVAWLEEIPGVNTQGRTITEARENLADALKMVLRYGRNRSESTGRVKKEPFFFPVTE</sequence>
<evidence type="ECO:0000313" key="1">
    <source>
        <dbReference type="EMBL" id="OHA60707.1"/>
    </source>
</evidence>
<accession>A0A1G2QJT4</accession>
<evidence type="ECO:0008006" key="3">
    <source>
        <dbReference type="Google" id="ProtNLM"/>
    </source>
</evidence>
<gene>
    <name evidence="1" type="ORF">A2569_00295</name>
</gene>
<dbReference type="SUPFAM" id="SSF143100">
    <property type="entry name" value="TTHA1013/TTHA0281-like"/>
    <property type="match status" value="1"/>
</dbReference>
<protein>
    <recommendedName>
        <fullName evidence="3">HicB-like antitoxin of toxin-antitoxin system domain-containing protein</fullName>
    </recommendedName>
</protein>
<name>A0A1G2QJT4_9BACT</name>
<dbReference type="EMBL" id="MHTL01000010">
    <property type="protein sequence ID" value="OHA60707.1"/>
    <property type="molecule type" value="Genomic_DNA"/>
</dbReference>
<evidence type="ECO:0000313" key="2">
    <source>
        <dbReference type="Proteomes" id="UP000177090"/>
    </source>
</evidence>
<reference evidence="1 2" key="1">
    <citation type="journal article" date="2016" name="Nat. Commun.">
        <title>Thousands of microbial genomes shed light on interconnected biogeochemical processes in an aquifer system.</title>
        <authorList>
            <person name="Anantharaman K."/>
            <person name="Brown C.T."/>
            <person name="Hug L.A."/>
            <person name="Sharon I."/>
            <person name="Castelle C.J."/>
            <person name="Probst A.J."/>
            <person name="Thomas B.C."/>
            <person name="Singh A."/>
            <person name="Wilkins M.J."/>
            <person name="Karaoz U."/>
            <person name="Brodie E.L."/>
            <person name="Williams K.H."/>
            <person name="Hubbard S.S."/>
            <person name="Banfield J.F."/>
        </authorList>
    </citation>
    <scope>NUCLEOTIDE SEQUENCE [LARGE SCALE GENOMIC DNA]</scope>
</reference>
<dbReference type="STRING" id="1802440.A2569_00295"/>
<dbReference type="Proteomes" id="UP000177090">
    <property type="component" value="Unassembled WGS sequence"/>
</dbReference>
<proteinExistence type="predicted"/>
<comment type="caution">
    <text evidence="1">The sequence shown here is derived from an EMBL/GenBank/DDBJ whole genome shotgun (WGS) entry which is preliminary data.</text>
</comment>
<dbReference type="AlphaFoldDB" id="A0A1G2QJT4"/>